<keyword evidence="1" id="KW-0560">Oxidoreductase</keyword>
<comment type="caution">
    <text evidence="2">The sequence shown here is derived from an EMBL/GenBank/DDBJ whole genome shotgun (WGS) entry which is preliminary data.</text>
</comment>
<sequence length="172" mass="18643">MSISREKTAIVTGSNTGIGLECARQLLDLGLSKLILAVRNEDKGHHARENLLSTQAPSLPDGTIEVGKLDICVYDTMTAFAKRAESLERLDIVILDAAVCKQTHEVVPATGHEEMLQVNVLSTALLAILLLQALKAKNTPEEPGRIAWVQSDTASWAKFKNKDCHTPPTSFG</sequence>
<keyword evidence="3" id="KW-1185">Reference proteome</keyword>
<organism evidence="2 3">
    <name type="scientific">Seiridium unicorne</name>
    <dbReference type="NCBI Taxonomy" id="138068"/>
    <lineage>
        <taxon>Eukaryota</taxon>
        <taxon>Fungi</taxon>
        <taxon>Dikarya</taxon>
        <taxon>Ascomycota</taxon>
        <taxon>Pezizomycotina</taxon>
        <taxon>Sordariomycetes</taxon>
        <taxon>Xylariomycetidae</taxon>
        <taxon>Amphisphaeriales</taxon>
        <taxon>Sporocadaceae</taxon>
        <taxon>Seiridium</taxon>
    </lineage>
</organism>
<evidence type="ECO:0000313" key="3">
    <source>
        <dbReference type="Proteomes" id="UP001408356"/>
    </source>
</evidence>
<dbReference type="PANTHER" id="PTHR43157">
    <property type="entry name" value="PHOSPHATIDYLINOSITOL-GLYCAN BIOSYNTHESIS CLASS F PROTEIN-RELATED"/>
    <property type="match status" value="1"/>
</dbReference>
<reference evidence="2 3" key="1">
    <citation type="journal article" date="2024" name="J. Plant Pathol.">
        <title>Sequence and assembly of the genome of Seiridium unicorne, isolate CBS 538.82, causal agent of cypress canker disease.</title>
        <authorList>
            <person name="Scali E."/>
            <person name="Rocca G.D."/>
            <person name="Danti R."/>
            <person name="Garbelotto M."/>
            <person name="Barberini S."/>
            <person name="Baroncelli R."/>
            <person name="Emiliani G."/>
        </authorList>
    </citation>
    <scope>NUCLEOTIDE SEQUENCE [LARGE SCALE GENOMIC DNA]</scope>
    <source>
        <strain evidence="2 3">BM-138-508</strain>
    </source>
</reference>
<evidence type="ECO:0000313" key="2">
    <source>
        <dbReference type="EMBL" id="KAK9423374.1"/>
    </source>
</evidence>
<accession>A0ABR2VA00</accession>
<proteinExistence type="predicted"/>
<evidence type="ECO:0000256" key="1">
    <source>
        <dbReference type="ARBA" id="ARBA00023002"/>
    </source>
</evidence>
<dbReference type="InterPro" id="IPR036291">
    <property type="entry name" value="NAD(P)-bd_dom_sf"/>
</dbReference>
<dbReference type="Proteomes" id="UP001408356">
    <property type="component" value="Unassembled WGS sequence"/>
</dbReference>
<name>A0ABR2VA00_9PEZI</name>
<dbReference type="Pfam" id="PF00106">
    <property type="entry name" value="adh_short"/>
    <property type="match status" value="1"/>
</dbReference>
<gene>
    <name evidence="2" type="ORF">SUNI508_04268</name>
</gene>
<protein>
    <submittedName>
        <fullName evidence="2">Uncharacterized protein</fullName>
    </submittedName>
</protein>
<dbReference type="Gene3D" id="3.40.50.720">
    <property type="entry name" value="NAD(P)-binding Rossmann-like Domain"/>
    <property type="match status" value="1"/>
</dbReference>
<dbReference type="SUPFAM" id="SSF51735">
    <property type="entry name" value="NAD(P)-binding Rossmann-fold domains"/>
    <property type="match status" value="1"/>
</dbReference>
<dbReference type="EMBL" id="JARVKF010000079">
    <property type="protein sequence ID" value="KAK9423374.1"/>
    <property type="molecule type" value="Genomic_DNA"/>
</dbReference>
<dbReference type="PANTHER" id="PTHR43157:SF31">
    <property type="entry name" value="PHOSPHATIDYLINOSITOL-GLYCAN BIOSYNTHESIS CLASS F PROTEIN"/>
    <property type="match status" value="1"/>
</dbReference>
<dbReference type="InterPro" id="IPR002347">
    <property type="entry name" value="SDR_fam"/>
</dbReference>